<dbReference type="HOGENOM" id="CLU_2424702_0_0_0"/>
<dbReference type="PATRIC" id="fig|688269.3.peg.1320"/>
<accession>F7YXA0</accession>
<protein>
    <submittedName>
        <fullName evidence="2">Uncharacterized protein</fullName>
    </submittedName>
</protein>
<dbReference type="AlphaFoldDB" id="F7YXA0"/>
<keyword evidence="1" id="KW-1133">Transmembrane helix</keyword>
<organism evidence="2 3">
    <name type="scientific">Pseudothermotoga thermarum DSM 5069</name>
    <dbReference type="NCBI Taxonomy" id="688269"/>
    <lineage>
        <taxon>Bacteria</taxon>
        <taxon>Thermotogati</taxon>
        <taxon>Thermotogota</taxon>
        <taxon>Thermotogae</taxon>
        <taxon>Thermotogales</taxon>
        <taxon>Thermotogaceae</taxon>
        <taxon>Pseudothermotoga</taxon>
    </lineage>
</organism>
<proteinExistence type="predicted"/>
<dbReference type="OrthoDB" id="14783at200918"/>
<keyword evidence="1" id="KW-0812">Transmembrane</keyword>
<name>F7YXA0_9THEM</name>
<gene>
    <name evidence="2" type="ORF">Theth_1283</name>
</gene>
<dbReference type="STRING" id="688269.Theth_1283"/>
<evidence type="ECO:0000313" key="2">
    <source>
        <dbReference type="EMBL" id="AEH51354.1"/>
    </source>
</evidence>
<sequence length="91" mass="10430" precursor="true">MKGFILVDALFGILVLLISIGFVFQTVALYETVNQRAFEYDLANRTVVNVLVRQFVKCEICKNINGFEIIEKEDGFTLSKNNVDFHVHFGR</sequence>
<keyword evidence="3" id="KW-1185">Reference proteome</keyword>
<evidence type="ECO:0000256" key="1">
    <source>
        <dbReference type="SAM" id="Phobius"/>
    </source>
</evidence>
<dbReference type="Proteomes" id="UP000006804">
    <property type="component" value="Chromosome"/>
</dbReference>
<evidence type="ECO:0000313" key="3">
    <source>
        <dbReference type="Proteomes" id="UP000006804"/>
    </source>
</evidence>
<dbReference type="EMBL" id="CP002351">
    <property type="protein sequence ID" value="AEH51354.1"/>
    <property type="molecule type" value="Genomic_DNA"/>
</dbReference>
<keyword evidence="1" id="KW-0472">Membrane</keyword>
<dbReference type="KEGG" id="tta:Theth_1283"/>
<feature type="transmembrane region" description="Helical" evidence="1">
    <location>
        <begin position="6"/>
        <end position="30"/>
    </location>
</feature>
<reference evidence="2 3" key="1">
    <citation type="submission" date="2010-11" db="EMBL/GenBank/DDBJ databases">
        <title>The complete genome of Thermotoga thermarum DSM 5069.</title>
        <authorList>
            <consortium name="US DOE Joint Genome Institute (JGI-PGF)"/>
            <person name="Lucas S."/>
            <person name="Copeland A."/>
            <person name="Lapidus A."/>
            <person name="Bruce D."/>
            <person name="Goodwin L."/>
            <person name="Pitluck S."/>
            <person name="Kyrpides N."/>
            <person name="Mavromatis K."/>
            <person name="Ivanova N."/>
            <person name="Zeytun A."/>
            <person name="Brettin T."/>
            <person name="Detter J.C."/>
            <person name="Tapia R."/>
            <person name="Han C."/>
            <person name="Land M."/>
            <person name="Hauser L."/>
            <person name="Markowitz V."/>
            <person name="Cheng J.-F."/>
            <person name="Hugenholtz P."/>
            <person name="Woyke T."/>
            <person name="Wu D."/>
            <person name="Spring S."/>
            <person name="Schroeder M."/>
            <person name="Brambilla E."/>
            <person name="Klenk H.-P."/>
            <person name="Eisen J.A."/>
        </authorList>
    </citation>
    <scope>NUCLEOTIDE SEQUENCE [LARGE SCALE GENOMIC DNA]</scope>
    <source>
        <strain evidence="2 3">DSM 5069</strain>
    </source>
</reference>